<feature type="compositionally biased region" description="Low complexity" evidence="5">
    <location>
        <begin position="243"/>
        <end position="254"/>
    </location>
</feature>
<evidence type="ECO:0000256" key="5">
    <source>
        <dbReference type="SAM" id="MobiDB-lite"/>
    </source>
</evidence>
<feature type="compositionally biased region" description="Polar residues" evidence="5">
    <location>
        <begin position="174"/>
        <end position="183"/>
    </location>
</feature>
<sequence>MPRYRSTDAAGSTVVITTTFSTAVPTTATVGTQSSSSSSTPIAAIVGGAVGGVVALVAIALLIYFIRRRSSKNEFDGDFDPDRVVNRPGGGGTLPQLDLSDEANNITPFNAYAADGDDGMRQYGQSPFASGPSLMGVAGTQAQHQVPNPSVPPSSASHYSDGQSYFQGAGGSASGHSPQQSLSARPPQGAALPTGQYPQPQQPFMYGTAPADWHAPRPGTSPPPSTVPSASVSSRSAKEREAAGGSSAYGLGLATQHEVPEGSESASGPAAGSSAGVVVHQDAGRAPEEVETPQEIPPAYDSIQH</sequence>
<proteinExistence type="predicted"/>
<evidence type="ECO:0000256" key="4">
    <source>
        <dbReference type="ARBA" id="ARBA00023136"/>
    </source>
</evidence>
<keyword evidence="4 6" id="KW-0472">Membrane</keyword>
<dbReference type="OrthoDB" id="2683711at2759"/>
<dbReference type="HOGENOM" id="CLU_958288_0_0_1"/>
<evidence type="ECO:0000313" key="8">
    <source>
        <dbReference type="Proteomes" id="UP000054018"/>
    </source>
</evidence>
<feature type="compositionally biased region" description="Basic and acidic residues" evidence="5">
    <location>
        <begin position="75"/>
        <end position="85"/>
    </location>
</feature>
<keyword evidence="3 6" id="KW-1133">Transmembrane helix</keyword>
<dbReference type="Proteomes" id="UP000054018">
    <property type="component" value="Unassembled WGS sequence"/>
</dbReference>
<dbReference type="GO" id="GO:0016020">
    <property type="term" value="C:membrane"/>
    <property type="evidence" value="ECO:0007669"/>
    <property type="project" value="UniProtKB-SubCell"/>
</dbReference>
<dbReference type="GO" id="GO:0071944">
    <property type="term" value="C:cell periphery"/>
    <property type="evidence" value="ECO:0007669"/>
    <property type="project" value="UniProtKB-ARBA"/>
</dbReference>
<keyword evidence="8" id="KW-1185">Reference proteome</keyword>
<dbReference type="STRING" id="765257.A0A0C9ZZE2"/>
<name>A0A0C9ZZE2_9AGAM</name>
<evidence type="ECO:0000256" key="1">
    <source>
        <dbReference type="ARBA" id="ARBA00004167"/>
    </source>
</evidence>
<dbReference type="AlphaFoldDB" id="A0A0C9ZZE2"/>
<feature type="region of interest" description="Disordered" evidence="5">
    <location>
        <begin position="75"/>
        <end position="100"/>
    </location>
</feature>
<dbReference type="EMBL" id="KN833710">
    <property type="protein sequence ID" value="KIK25153.1"/>
    <property type="molecule type" value="Genomic_DNA"/>
</dbReference>
<dbReference type="InterPro" id="IPR051694">
    <property type="entry name" value="Immunoregulatory_rcpt-like"/>
</dbReference>
<protein>
    <submittedName>
        <fullName evidence="7">Uncharacterized protein</fullName>
    </submittedName>
</protein>
<accession>A0A0C9ZZE2</accession>
<reference evidence="7 8" key="1">
    <citation type="submission" date="2014-04" db="EMBL/GenBank/DDBJ databases">
        <authorList>
            <consortium name="DOE Joint Genome Institute"/>
            <person name="Kuo A."/>
            <person name="Kohler A."/>
            <person name="Costa M.D."/>
            <person name="Nagy L.G."/>
            <person name="Floudas D."/>
            <person name="Copeland A."/>
            <person name="Barry K.W."/>
            <person name="Cichocki N."/>
            <person name="Veneault-Fourrey C."/>
            <person name="LaButti K."/>
            <person name="Lindquist E.A."/>
            <person name="Lipzen A."/>
            <person name="Lundell T."/>
            <person name="Morin E."/>
            <person name="Murat C."/>
            <person name="Sun H."/>
            <person name="Tunlid A."/>
            <person name="Henrissat B."/>
            <person name="Grigoriev I.V."/>
            <person name="Hibbett D.S."/>
            <person name="Martin F."/>
            <person name="Nordberg H.P."/>
            <person name="Cantor M.N."/>
            <person name="Hua S.X."/>
        </authorList>
    </citation>
    <scope>NUCLEOTIDE SEQUENCE [LARGE SCALE GENOMIC DNA]</scope>
    <source>
        <strain evidence="7 8">441</strain>
    </source>
</reference>
<feature type="transmembrane region" description="Helical" evidence="6">
    <location>
        <begin position="42"/>
        <end position="66"/>
    </location>
</feature>
<organism evidence="7 8">
    <name type="scientific">Pisolithus microcarpus 441</name>
    <dbReference type="NCBI Taxonomy" id="765257"/>
    <lineage>
        <taxon>Eukaryota</taxon>
        <taxon>Fungi</taxon>
        <taxon>Dikarya</taxon>
        <taxon>Basidiomycota</taxon>
        <taxon>Agaricomycotina</taxon>
        <taxon>Agaricomycetes</taxon>
        <taxon>Agaricomycetidae</taxon>
        <taxon>Boletales</taxon>
        <taxon>Sclerodermatineae</taxon>
        <taxon>Pisolithaceae</taxon>
        <taxon>Pisolithus</taxon>
    </lineage>
</organism>
<gene>
    <name evidence="7" type="ORF">PISMIDRAFT_353618</name>
</gene>
<evidence type="ECO:0000256" key="6">
    <source>
        <dbReference type="SAM" id="Phobius"/>
    </source>
</evidence>
<comment type="subcellular location">
    <subcellularLocation>
        <location evidence="1">Membrane</location>
        <topology evidence="1">Single-pass membrane protein</topology>
    </subcellularLocation>
</comment>
<reference evidence="8" key="2">
    <citation type="submission" date="2015-01" db="EMBL/GenBank/DDBJ databases">
        <title>Evolutionary Origins and Diversification of the Mycorrhizal Mutualists.</title>
        <authorList>
            <consortium name="DOE Joint Genome Institute"/>
            <consortium name="Mycorrhizal Genomics Consortium"/>
            <person name="Kohler A."/>
            <person name="Kuo A."/>
            <person name="Nagy L.G."/>
            <person name="Floudas D."/>
            <person name="Copeland A."/>
            <person name="Barry K.W."/>
            <person name="Cichocki N."/>
            <person name="Veneault-Fourrey C."/>
            <person name="LaButti K."/>
            <person name="Lindquist E.A."/>
            <person name="Lipzen A."/>
            <person name="Lundell T."/>
            <person name="Morin E."/>
            <person name="Murat C."/>
            <person name="Riley R."/>
            <person name="Ohm R."/>
            <person name="Sun H."/>
            <person name="Tunlid A."/>
            <person name="Henrissat B."/>
            <person name="Grigoriev I.V."/>
            <person name="Hibbett D.S."/>
            <person name="Martin F."/>
        </authorList>
    </citation>
    <scope>NUCLEOTIDE SEQUENCE [LARGE SCALE GENOMIC DNA]</scope>
    <source>
        <strain evidence="8">441</strain>
    </source>
</reference>
<evidence type="ECO:0000256" key="2">
    <source>
        <dbReference type="ARBA" id="ARBA00022692"/>
    </source>
</evidence>
<evidence type="ECO:0000313" key="7">
    <source>
        <dbReference type="EMBL" id="KIK25153.1"/>
    </source>
</evidence>
<evidence type="ECO:0000256" key="3">
    <source>
        <dbReference type="ARBA" id="ARBA00022989"/>
    </source>
</evidence>
<feature type="compositionally biased region" description="Low complexity" evidence="5">
    <location>
        <begin position="262"/>
        <end position="276"/>
    </location>
</feature>
<feature type="region of interest" description="Disordered" evidence="5">
    <location>
        <begin position="117"/>
        <end position="305"/>
    </location>
</feature>
<dbReference type="PANTHER" id="PTHR15549">
    <property type="entry name" value="PAIRED IMMUNOGLOBULIN-LIKE TYPE 2 RECEPTOR"/>
    <property type="match status" value="1"/>
</dbReference>
<keyword evidence="2 6" id="KW-0812">Transmembrane</keyword>